<accession>W4HNY9</accession>
<dbReference type="Proteomes" id="UP000019063">
    <property type="component" value="Unassembled WGS sequence"/>
</dbReference>
<evidence type="ECO:0000313" key="1">
    <source>
        <dbReference type="EMBL" id="ETW14148.1"/>
    </source>
</evidence>
<dbReference type="RefSeq" id="WP_043842403.1">
    <property type="nucleotide sequence ID" value="NZ_AQQW01000002.1"/>
</dbReference>
<sequence>MPIIKTYRVKATKSASIPFVRAWHLDQPRNNQRSEVIKEVSGWVFTEGQPGPLLVELHVDGERVQSCPPNIPVPKARRAVLGSDDPSPNDITARFSIGVPLSATSIRLVFVYEDQSVTAAKITASNTFKVQEGLGGYLFLDNDTNKSVDQFTGRITLGTQAREGWEKFFEGLRHLEADGAIAKLMICPAKEEVFSDLYPHKRGVSTPVDNVVDLAGPGQLVDHFGALSAKREAAFSKIDTHWSDYGARIGAAVYLQSVGLASFASHLPTSFKDHRRFGDLGGKMTPQQSGTFLVLDPAEHVRQYVLCQTNQRFVTGAPLVNEDLEAKLSRKLQTVGAIDQPTAAGKNAFYAELMQHLARNATA</sequence>
<gene>
    <name evidence="1" type="ORF">ATO8_04621</name>
</gene>
<name>W4HNY9_9RHOB</name>
<dbReference type="eggNOG" id="ENOG5032R26">
    <property type="taxonomic scope" value="Bacteria"/>
</dbReference>
<evidence type="ECO:0000313" key="2">
    <source>
        <dbReference type="Proteomes" id="UP000019063"/>
    </source>
</evidence>
<evidence type="ECO:0008006" key="3">
    <source>
        <dbReference type="Google" id="ProtNLM"/>
    </source>
</evidence>
<dbReference type="EMBL" id="AQQW01000002">
    <property type="protein sequence ID" value="ETW14148.1"/>
    <property type="molecule type" value="Genomic_DNA"/>
</dbReference>
<reference evidence="1 2" key="1">
    <citation type="journal article" date="2014" name="Antonie Van Leeuwenhoek">
        <title>Roseivivax atlanticus sp. nov., isolated from surface seawater of the Atlantic Ocean.</title>
        <authorList>
            <person name="Li G."/>
            <person name="Lai Q."/>
            <person name="Liu X."/>
            <person name="Sun F."/>
            <person name="Shao Z."/>
        </authorList>
    </citation>
    <scope>NUCLEOTIDE SEQUENCE [LARGE SCALE GENOMIC DNA]</scope>
    <source>
        <strain evidence="1 2">22II-s10s</strain>
    </source>
</reference>
<dbReference type="AlphaFoldDB" id="W4HNY9"/>
<proteinExistence type="predicted"/>
<organism evidence="1 2">
    <name type="scientific">Roseivivax marinus</name>
    <dbReference type="NCBI Taxonomy" id="1379903"/>
    <lineage>
        <taxon>Bacteria</taxon>
        <taxon>Pseudomonadati</taxon>
        <taxon>Pseudomonadota</taxon>
        <taxon>Alphaproteobacteria</taxon>
        <taxon>Rhodobacterales</taxon>
        <taxon>Roseobacteraceae</taxon>
        <taxon>Roseivivax</taxon>
    </lineage>
</organism>
<comment type="caution">
    <text evidence="1">The sequence shown here is derived from an EMBL/GenBank/DDBJ whole genome shotgun (WGS) entry which is preliminary data.</text>
</comment>
<keyword evidence="2" id="KW-1185">Reference proteome</keyword>
<protein>
    <recommendedName>
        <fullName evidence="3">AlgX/AlgJ SGNH hydrolase-like domain-containing protein</fullName>
    </recommendedName>
</protein>